<protein>
    <submittedName>
        <fullName evidence="2">Uncharacterized protein</fullName>
    </submittedName>
</protein>
<feature type="compositionally biased region" description="Polar residues" evidence="1">
    <location>
        <begin position="88"/>
        <end position="101"/>
    </location>
</feature>
<comment type="caution">
    <text evidence="2">The sequence shown here is derived from an EMBL/GenBank/DDBJ whole genome shotgun (WGS) entry which is preliminary data.</text>
</comment>
<feature type="compositionally biased region" description="Basic residues" evidence="1">
    <location>
        <begin position="234"/>
        <end position="246"/>
    </location>
</feature>
<reference evidence="2" key="1">
    <citation type="submission" date="2023-08" db="EMBL/GenBank/DDBJ databases">
        <title>Black Yeasts Isolated from many extreme environments.</title>
        <authorList>
            <person name="Coleine C."/>
            <person name="Stajich J.E."/>
            <person name="Selbmann L."/>
        </authorList>
    </citation>
    <scope>NUCLEOTIDE SEQUENCE</scope>
    <source>
        <strain evidence="2">CCFEE 5401</strain>
    </source>
</reference>
<organism evidence="2 3">
    <name type="scientific">Meristemomyces frigidus</name>
    <dbReference type="NCBI Taxonomy" id="1508187"/>
    <lineage>
        <taxon>Eukaryota</taxon>
        <taxon>Fungi</taxon>
        <taxon>Dikarya</taxon>
        <taxon>Ascomycota</taxon>
        <taxon>Pezizomycotina</taxon>
        <taxon>Dothideomycetes</taxon>
        <taxon>Dothideomycetidae</taxon>
        <taxon>Mycosphaerellales</taxon>
        <taxon>Teratosphaeriaceae</taxon>
        <taxon>Meristemomyces</taxon>
    </lineage>
</organism>
<feature type="compositionally biased region" description="Polar residues" evidence="1">
    <location>
        <begin position="323"/>
        <end position="337"/>
    </location>
</feature>
<dbReference type="PANTHER" id="PTHR42023">
    <property type="entry name" value="BHLH DOMAIN-CONTAINING PROTEIN"/>
    <property type="match status" value="1"/>
</dbReference>
<dbReference type="PANTHER" id="PTHR42023:SF1">
    <property type="entry name" value="BHLH DOMAIN-CONTAINING PROTEIN"/>
    <property type="match status" value="1"/>
</dbReference>
<feature type="compositionally biased region" description="Low complexity" evidence="1">
    <location>
        <begin position="423"/>
        <end position="434"/>
    </location>
</feature>
<gene>
    <name evidence="2" type="ORF">LTR62_002148</name>
</gene>
<evidence type="ECO:0000256" key="1">
    <source>
        <dbReference type="SAM" id="MobiDB-lite"/>
    </source>
</evidence>
<dbReference type="EMBL" id="JAVRRL010000154">
    <property type="protein sequence ID" value="KAK5105786.1"/>
    <property type="molecule type" value="Genomic_DNA"/>
</dbReference>
<feature type="compositionally biased region" description="Basic and acidic residues" evidence="1">
    <location>
        <begin position="304"/>
        <end position="321"/>
    </location>
</feature>
<evidence type="ECO:0000313" key="2">
    <source>
        <dbReference type="EMBL" id="KAK5105786.1"/>
    </source>
</evidence>
<evidence type="ECO:0000313" key="3">
    <source>
        <dbReference type="Proteomes" id="UP001310890"/>
    </source>
</evidence>
<sequence length="538" mass="60115">METDESSSALPARPVYMKTKNSSQALRLGIAMPKYTIAEDPPWVTERASHAPKTASIYSEEYDEAPNNDRDAPHVSKASYHPSYHAHPQQQIMDNGPQTRSRLPLFNHVKSMLQKPPALPVTSENARWDDLSGQLPETGRPAEVNPPTYVSPYDRVFGNRKRSPERRSKHDRSLSPAFSILHDDEVKPPAPLRIGRKSPRNLSPVSRISPVSPSDFGAPSPRLDQERSEPAAAHPHKPVISIKRKPTPSALLTKENVEPERRLSASSDWTEPLADDEQDTNEADKSHFSWTTYATSVIPGRSSIDSRHTNHISVPDRDPKSHFSWSTVNTTATRQQRPPSPPPSIPSKYSTPNTPQSYSPRGVPVMSILSRQRPIQRLEKPDWTPPPPKKHSGTSTPRATTTTTTPFSAIHPALRTTSSLPDNTNQTTPPQTKRLPPPPTPTEPQSHLETLLAQEQDVTHQRRNIAKTIHNLELIQKASPMEVSWHDVQEAKKKLVEQRGMLAELGVEERELGVKIARVRRREGEGGEEGLWVRRVTG</sequence>
<proteinExistence type="predicted"/>
<dbReference type="Proteomes" id="UP001310890">
    <property type="component" value="Unassembled WGS sequence"/>
</dbReference>
<dbReference type="AlphaFoldDB" id="A0AAN7YFW7"/>
<feature type="compositionally biased region" description="Low complexity" evidence="1">
    <location>
        <begin position="203"/>
        <end position="214"/>
    </location>
</feature>
<feature type="region of interest" description="Disordered" evidence="1">
    <location>
        <begin position="46"/>
        <end position="102"/>
    </location>
</feature>
<feature type="compositionally biased region" description="Low complexity" evidence="1">
    <location>
        <begin position="394"/>
        <end position="405"/>
    </location>
</feature>
<feature type="region of interest" description="Disordered" evidence="1">
    <location>
        <begin position="117"/>
        <end position="445"/>
    </location>
</feature>
<accession>A0AAN7YFW7</accession>
<name>A0AAN7YFW7_9PEZI</name>